<dbReference type="PANTHER" id="PTHR42771">
    <property type="entry name" value="IRON(3+)-HYDROXAMATE IMPORT ATP-BINDING PROTEIN FHUC"/>
    <property type="match status" value="1"/>
</dbReference>
<keyword evidence="3" id="KW-1003">Cell membrane</keyword>
<evidence type="ECO:0000313" key="12">
    <source>
        <dbReference type="Proteomes" id="UP000742631"/>
    </source>
</evidence>
<evidence type="ECO:0000256" key="2">
    <source>
        <dbReference type="ARBA" id="ARBA00022448"/>
    </source>
</evidence>
<evidence type="ECO:0000256" key="9">
    <source>
        <dbReference type="ARBA" id="ARBA00023136"/>
    </source>
</evidence>
<sequence>MTEAIDDWSRYPFTIPALADRSFELEFDKRVTIFAGPNGIGKSSIIEVIADNCGFGTYGGSRNYRTGGDGLSQLSRHMRLSWLPRMSKGFYVRAETLFAFNEQVDRLAEASGPDFYDLYGGRSLTERSHGEAFLEIFRSKIGGEGIFVLDEPEAALSPRRQMDFLKIVKTLDESERAQVIIATHSPLIMAYPDADLFLIGAEGVSKTSFAETDHFKLLREFYLDPELFLDNLFCD</sequence>
<evidence type="ECO:0000256" key="3">
    <source>
        <dbReference type="ARBA" id="ARBA00022475"/>
    </source>
</evidence>
<dbReference type="InterPro" id="IPR027417">
    <property type="entry name" value="P-loop_NTPase"/>
</dbReference>
<keyword evidence="2" id="KW-0813">Transport</keyword>
<evidence type="ECO:0000313" key="11">
    <source>
        <dbReference type="EMBL" id="HJE23914.1"/>
    </source>
</evidence>
<evidence type="ECO:0000256" key="4">
    <source>
        <dbReference type="ARBA" id="ARBA00022496"/>
    </source>
</evidence>
<dbReference type="InterPro" id="IPR038729">
    <property type="entry name" value="Rad50/SbcC_AAA"/>
</dbReference>
<dbReference type="GO" id="GO:0006826">
    <property type="term" value="P:iron ion transport"/>
    <property type="evidence" value="ECO:0007669"/>
    <property type="project" value="UniProtKB-KW"/>
</dbReference>
<dbReference type="Proteomes" id="UP000742631">
    <property type="component" value="Unassembled WGS sequence"/>
</dbReference>
<gene>
    <name evidence="11" type="ORF">K8W01_09675</name>
</gene>
<proteinExistence type="predicted"/>
<evidence type="ECO:0000256" key="6">
    <source>
        <dbReference type="ARBA" id="ARBA00022840"/>
    </source>
</evidence>
<evidence type="ECO:0000259" key="10">
    <source>
        <dbReference type="PROSITE" id="PS50893"/>
    </source>
</evidence>
<dbReference type="GO" id="GO:0006302">
    <property type="term" value="P:double-strand break repair"/>
    <property type="evidence" value="ECO:0007669"/>
    <property type="project" value="InterPro"/>
</dbReference>
<evidence type="ECO:0000256" key="5">
    <source>
        <dbReference type="ARBA" id="ARBA00022741"/>
    </source>
</evidence>
<dbReference type="Pfam" id="PF13304">
    <property type="entry name" value="AAA_21"/>
    <property type="match status" value="1"/>
</dbReference>
<accession>A0A921E246</accession>
<name>A0A921E246_9HYPH</name>
<comment type="caution">
    <text evidence="11">The sequence shown here is derived from an EMBL/GenBank/DDBJ whole genome shotgun (WGS) entry which is preliminary data.</text>
</comment>
<evidence type="ECO:0000256" key="7">
    <source>
        <dbReference type="ARBA" id="ARBA00023004"/>
    </source>
</evidence>
<protein>
    <submittedName>
        <fullName evidence="11">AAA family ATPase</fullName>
    </submittedName>
</protein>
<dbReference type="InterPro" id="IPR051535">
    <property type="entry name" value="Siderophore_ABC-ATPase"/>
</dbReference>
<keyword evidence="8" id="KW-0406">Ion transport</keyword>
<keyword evidence="5" id="KW-0547">Nucleotide-binding</keyword>
<dbReference type="Pfam" id="PF13476">
    <property type="entry name" value="AAA_23"/>
    <property type="match status" value="1"/>
</dbReference>
<feature type="domain" description="ABC transporter" evidence="10">
    <location>
        <begin position="3"/>
        <end position="227"/>
    </location>
</feature>
<keyword evidence="9" id="KW-0472">Membrane</keyword>
<comment type="subcellular location">
    <subcellularLocation>
        <location evidence="1">Cell membrane</location>
        <topology evidence="1">Peripheral membrane protein</topology>
    </subcellularLocation>
</comment>
<evidence type="ECO:0000256" key="1">
    <source>
        <dbReference type="ARBA" id="ARBA00004202"/>
    </source>
</evidence>
<dbReference type="PANTHER" id="PTHR42771:SF2">
    <property type="entry name" value="IRON(3+)-HYDROXAMATE IMPORT ATP-BINDING PROTEIN FHUC"/>
    <property type="match status" value="1"/>
</dbReference>
<dbReference type="Gene3D" id="3.40.50.300">
    <property type="entry name" value="P-loop containing nucleotide triphosphate hydrolases"/>
    <property type="match status" value="2"/>
</dbReference>
<dbReference type="GO" id="GO:0016887">
    <property type="term" value="F:ATP hydrolysis activity"/>
    <property type="evidence" value="ECO:0007669"/>
    <property type="project" value="InterPro"/>
</dbReference>
<dbReference type="PROSITE" id="PS50893">
    <property type="entry name" value="ABC_TRANSPORTER_2"/>
    <property type="match status" value="1"/>
</dbReference>
<keyword evidence="4" id="KW-0410">Iron transport</keyword>
<keyword evidence="6" id="KW-0067">ATP-binding</keyword>
<reference evidence="11" key="1">
    <citation type="journal article" date="2021" name="PeerJ">
        <title>Extensive microbial diversity within the chicken gut microbiome revealed by metagenomics and culture.</title>
        <authorList>
            <person name="Gilroy R."/>
            <person name="Ravi A."/>
            <person name="Getino M."/>
            <person name="Pursley I."/>
            <person name="Horton D.L."/>
            <person name="Alikhan N.F."/>
            <person name="Baker D."/>
            <person name="Gharbi K."/>
            <person name="Hall N."/>
            <person name="Watson M."/>
            <person name="Adriaenssens E.M."/>
            <person name="Foster-Nyarko E."/>
            <person name="Jarju S."/>
            <person name="Secka A."/>
            <person name="Antonio M."/>
            <person name="Oren A."/>
            <person name="Chaudhuri R.R."/>
            <person name="La Ragione R."/>
            <person name="Hildebrand F."/>
            <person name="Pallen M.J."/>
        </authorList>
    </citation>
    <scope>NUCLEOTIDE SEQUENCE</scope>
    <source>
        <strain evidence="11">316</strain>
    </source>
</reference>
<keyword evidence="7" id="KW-0408">Iron</keyword>
<dbReference type="InterPro" id="IPR003959">
    <property type="entry name" value="ATPase_AAA_core"/>
</dbReference>
<dbReference type="AlphaFoldDB" id="A0A921E246"/>
<organism evidence="11 12">
    <name type="scientific">Methylorubrum populi</name>
    <dbReference type="NCBI Taxonomy" id="223967"/>
    <lineage>
        <taxon>Bacteria</taxon>
        <taxon>Pseudomonadati</taxon>
        <taxon>Pseudomonadota</taxon>
        <taxon>Alphaproteobacteria</taxon>
        <taxon>Hyphomicrobiales</taxon>
        <taxon>Methylobacteriaceae</taxon>
        <taxon>Methylorubrum</taxon>
    </lineage>
</organism>
<dbReference type="InterPro" id="IPR003439">
    <property type="entry name" value="ABC_transporter-like_ATP-bd"/>
</dbReference>
<evidence type="ECO:0000256" key="8">
    <source>
        <dbReference type="ARBA" id="ARBA00023065"/>
    </source>
</evidence>
<dbReference type="SUPFAM" id="SSF52540">
    <property type="entry name" value="P-loop containing nucleoside triphosphate hydrolases"/>
    <property type="match status" value="1"/>
</dbReference>
<reference evidence="11" key="2">
    <citation type="submission" date="2021-09" db="EMBL/GenBank/DDBJ databases">
        <authorList>
            <person name="Gilroy R."/>
        </authorList>
    </citation>
    <scope>NUCLEOTIDE SEQUENCE</scope>
    <source>
        <strain evidence="11">316</strain>
    </source>
</reference>
<dbReference type="InterPro" id="IPR003593">
    <property type="entry name" value="AAA+_ATPase"/>
</dbReference>
<dbReference type="SMART" id="SM00382">
    <property type="entry name" value="AAA"/>
    <property type="match status" value="1"/>
</dbReference>
<dbReference type="EMBL" id="DYYG01000031">
    <property type="protein sequence ID" value="HJE23914.1"/>
    <property type="molecule type" value="Genomic_DNA"/>
</dbReference>
<dbReference type="GO" id="GO:0005524">
    <property type="term" value="F:ATP binding"/>
    <property type="evidence" value="ECO:0007669"/>
    <property type="project" value="UniProtKB-KW"/>
</dbReference>
<dbReference type="GO" id="GO:0005886">
    <property type="term" value="C:plasma membrane"/>
    <property type="evidence" value="ECO:0007669"/>
    <property type="project" value="UniProtKB-SubCell"/>
</dbReference>